<dbReference type="InParanoid" id="W7XI62"/>
<reference evidence="2" key="1">
    <citation type="journal article" date="2006" name="PLoS Biol.">
        <title>Macronuclear genome sequence of the ciliate Tetrahymena thermophila, a model eukaryote.</title>
        <authorList>
            <person name="Eisen J.A."/>
            <person name="Coyne R.S."/>
            <person name="Wu M."/>
            <person name="Wu D."/>
            <person name="Thiagarajan M."/>
            <person name="Wortman J.R."/>
            <person name="Badger J.H."/>
            <person name="Ren Q."/>
            <person name="Amedeo P."/>
            <person name="Jones K.M."/>
            <person name="Tallon L.J."/>
            <person name="Delcher A.L."/>
            <person name="Salzberg S.L."/>
            <person name="Silva J.C."/>
            <person name="Haas B.J."/>
            <person name="Majoros W.H."/>
            <person name="Farzad M."/>
            <person name="Carlton J.M."/>
            <person name="Smith R.K. Jr."/>
            <person name="Garg J."/>
            <person name="Pearlman R.E."/>
            <person name="Karrer K.M."/>
            <person name="Sun L."/>
            <person name="Manning G."/>
            <person name="Elde N.C."/>
            <person name="Turkewitz A.P."/>
            <person name="Asai D.J."/>
            <person name="Wilkes D.E."/>
            <person name="Wang Y."/>
            <person name="Cai H."/>
            <person name="Collins K."/>
            <person name="Stewart B.A."/>
            <person name="Lee S.R."/>
            <person name="Wilamowska K."/>
            <person name="Weinberg Z."/>
            <person name="Ruzzo W.L."/>
            <person name="Wloga D."/>
            <person name="Gaertig J."/>
            <person name="Frankel J."/>
            <person name="Tsao C.-C."/>
            <person name="Gorovsky M.A."/>
            <person name="Keeling P.J."/>
            <person name="Waller R.F."/>
            <person name="Patron N.J."/>
            <person name="Cherry J.M."/>
            <person name="Stover N.A."/>
            <person name="Krieger C.J."/>
            <person name="del Toro C."/>
            <person name="Ryder H.F."/>
            <person name="Williamson S.C."/>
            <person name="Barbeau R.A."/>
            <person name="Hamilton E.P."/>
            <person name="Orias E."/>
        </authorList>
    </citation>
    <scope>NUCLEOTIDE SEQUENCE [LARGE SCALE GENOMIC DNA]</scope>
    <source>
        <strain evidence="2">SB210</strain>
    </source>
</reference>
<proteinExistence type="predicted"/>
<dbReference type="EMBL" id="GG662699">
    <property type="protein sequence ID" value="EWS74341.1"/>
    <property type="molecule type" value="Genomic_DNA"/>
</dbReference>
<evidence type="ECO:0000313" key="2">
    <source>
        <dbReference type="Proteomes" id="UP000009168"/>
    </source>
</evidence>
<gene>
    <name evidence="1" type="ORF">TTHERM_000125549</name>
</gene>
<keyword evidence="2" id="KW-1185">Reference proteome</keyword>
<dbReference type="Proteomes" id="UP000009168">
    <property type="component" value="Unassembled WGS sequence"/>
</dbReference>
<dbReference type="KEGG" id="tet:TTHERM_000125549"/>
<evidence type="ECO:0000313" key="1">
    <source>
        <dbReference type="EMBL" id="EWS74341.1"/>
    </source>
</evidence>
<sequence>MQEISNSPNSPKDMYRQAKIASLNVKNLNIELKSRQQEQDKQNCCDSNLRNIYDIYFTDAINMRVSIIKINEIQQRLIQKCRKQNSYNNERLRLNCGTQYIAAVHYISISYQKLIYMSILSNQWFDYFFFAVQS</sequence>
<dbReference type="RefSeq" id="XP_012653162.1">
    <property type="nucleotide sequence ID" value="XM_012797708.1"/>
</dbReference>
<dbReference type="GeneID" id="24437388"/>
<organism evidence="1 2">
    <name type="scientific">Tetrahymena thermophila (strain SB210)</name>
    <dbReference type="NCBI Taxonomy" id="312017"/>
    <lineage>
        <taxon>Eukaryota</taxon>
        <taxon>Sar</taxon>
        <taxon>Alveolata</taxon>
        <taxon>Ciliophora</taxon>
        <taxon>Intramacronucleata</taxon>
        <taxon>Oligohymenophorea</taxon>
        <taxon>Hymenostomatida</taxon>
        <taxon>Tetrahymenina</taxon>
        <taxon>Tetrahymenidae</taxon>
        <taxon>Tetrahymena</taxon>
    </lineage>
</organism>
<name>W7XI62_TETTS</name>
<protein>
    <submittedName>
        <fullName evidence="1">Uncharacterized protein</fullName>
    </submittedName>
</protein>
<accession>W7XI62</accession>
<dbReference type="AlphaFoldDB" id="W7XI62"/>